<dbReference type="InterPro" id="IPR036388">
    <property type="entry name" value="WH-like_DNA-bd_sf"/>
</dbReference>
<dbReference type="EMBL" id="MCGE01000007">
    <property type="protein sequence ID" value="ORZ19484.1"/>
    <property type="molecule type" value="Genomic_DNA"/>
</dbReference>
<accession>A0A1X2IN81</accession>
<evidence type="ECO:0000256" key="1">
    <source>
        <dbReference type="RuleBase" id="RU003796"/>
    </source>
</evidence>
<proteinExistence type="inferred from homology"/>
<organism evidence="4 5">
    <name type="scientific">Absidia repens</name>
    <dbReference type="NCBI Taxonomy" id="90262"/>
    <lineage>
        <taxon>Eukaryota</taxon>
        <taxon>Fungi</taxon>
        <taxon>Fungi incertae sedis</taxon>
        <taxon>Mucoromycota</taxon>
        <taxon>Mucoromycotina</taxon>
        <taxon>Mucoromycetes</taxon>
        <taxon>Mucorales</taxon>
        <taxon>Cunninghamellaceae</taxon>
        <taxon>Absidia</taxon>
    </lineage>
</organism>
<keyword evidence="1" id="KW-0539">Nucleus</keyword>
<evidence type="ECO:0000256" key="2">
    <source>
        <dbReference type="SAM" id="MobiDB-lite"/>
    </source>
</evidence>
<reference evidence="4 5" key="1">
    <citation type="submission" date="2016-07" db="EMBL/GenBank/DDBJ databases">
        <title>Pervasive Adenine N6-methylation of Active Genes in Fungi.</title>
        <authorList>
            <consortium name="DOE Joint Genome Institute"/>
            <person name="Mondo S.J."/>
            <person name="Dannebaum R.O."/>
            <person name="Kuo R.C."/>
            <person name="Labutti K."/>
            <person name="Haridas S."/>
            <person name="Kuo A."/>
            <person name="Salamov A."/>
            <person name="Ahrendt S.R."/>
            <person name="Lipzen A."/>
            <person name="Sullivan W."/>
            <person name="Andreopoulos W.B."/>
            <person name="Clum A."/>
            <person name="Lindquist E."/>
            <person name="Daum C."/>
            <person name="Ramamoorthy G.K."/>
            <person name="Gryganskyi A."/>
            <person name="Culley D."/>
            <person name="Magnuson J.K."/>
            <person name="James T.Y."/>
            <person name="O'Malley M.A."/>
            <person name="Stajich J.E."/>
            <person name="Spatafora J.W."/>
            <person name="Visel A."/>
            <person name="Grigoriev I.V."/>
        </authorList>
    </citation>
    <scope>NUCLEOTIDE SEQUENCE [LARGE SCALE GENOMIC DNA]</scope>
    <source>
        <strain evidence="4 5">NRRL 1336</strain>
    </source>
</reference>
<dbReference type="PANTHER" id="PTHR12548:SF9">
    <property type="entry name" value="TRANSCRIPTION FACTOR DP"/>
    <property type="match status" value="1"/>
</dbReference>
<feature type="compositionally biased region" description="Polar residues" evidence="2">
    <location>
        <begin position="205"/>
        <end position="214"/>
    </location>
</feature>
<dbReference type="GO" id="GO:0000981">
    <property type="term" value="F:DNA-binding transcription factor activity, RNA polymerase II-specific"/>
    <property type="evidence" value="ECO:0007669"/>
    <property type="project" value="TreeGrafter"/>
</dbReference>
<dbReference type="GO" id="GO:0000977">
    <property type="term" value="F:RNA polymerase II transcription regulatory region sequence-specific DNA binding"/>
    <property type="evidence" value="ECO:0007669"/>
    <property type="project" value="TreeGrafter"/>
</dbReference>
<dbReference type="Proteomes" id="UP000193560">
    <property type="component" value="Unassembled WGS sequence"/>
</dbReference>
<keyword evidence="5" id="KW-1185">Reference proteome</keyword>
<keyword evidence="1 4" id="KW-0238">DNA-binding</keyword>
<comment type="similarity">
    <text evidence="1">Belongs to the E2F/DP family.</text>
</comment>
<protein>
    <submittedName>
        <fullName evidence="4">E2F/DP family winged-helix DNA-binding domain-domain-containing protein</fullName>
    </submittedName>
</protein>
<gene>
    <name evidence="4" type="ORF">BCR42DRAFT_409858</name>
</gene>
<feature type="domain" description="E2F/DP family winged-helix DNA-binding" evidence="3">
    <location>
        <begin position="236"/>
        <end position="313"/>
    </location>
</feature>
<dbReference type="Gene3D" id="1.10.10.10">
    <property type="entry name" value="Winged helix-like DNA-binding domain superfamily/Winged helix DNA-binding domain"/>
    <property type="match status" value="1"/>
</dbReference>
<dbReference type="OrthoDB" id="552115at2759"/>
<dbReference type="SUPFAM" id="SSF46785">
    <property type="entry name" value="Winged helix' DNA-binding domain"/>
    <property type="match status" value="1"/>
</dbReference>
<dbReference type="AlphaFoldDB" id="A0A1X2IN81"/>
<feature type="compositionally biased region" description="Polar residues" evidence="2">
    <location>
        <begin position="32"/>
        <end position="41"/>
    </location>
</feature>
<feature type="region of interest" description="Disordered" evidence="2">
    <location>
        <begin position="1"/>
        <end position="143"/>
    </location>
</feature>
<dbReference type="InterPro" id="IPR036390">
    <property type="entry name" value="WH_DNA-bd_sf"/>
</dbReference>
<dbReference type="GO" id="GO:0005634">
    <property type="term" value="C:nucleus"/>
    <property type="evidence" value="ECO:0007669"/>
    <property type="project" value="UniProtKB-SubCell"/>
</dbReference>
<sequence>MSSFQQKQHTYSSYSYTSLPSPPPTYPSQLPNVTMASNPSSHYMALVSSPSSPEQQRDKNDVIYLPSIHNIALSPPSPSNNSDSPESFSDSTFSSPPSSSSPSFSSSSVPPSDIHSPLDISESCHLPPYRTPSPSIDNQQRRKGSIASLLNSGSELKLLDEEEHKCGYQSHFVNAGVKRSRPDYQQQQKQPPILDQAPKRLKPCNKQQQKQRYGSSSPYSTTTSSTPSSSLVLNERATKGLRHFSKQVCDKVKEHGVTTYDQVVHELTADLSSSSSFCQFDQKNIRRRVYDALNVLMAMNIIAKDKKEIKWLGIPSCYQYYSNTDNVADQEHNNSHDLTDGLPTDDDYHLSQQIRAEEARNKNLLSSMSSTRYAVRDSLTMYLQLRRLIYRNQHELSPTPLTALPFMIMNPSNGSDQPMLKLSEDQKQAIISFTDFKHSMQQKQQDPSSTCSTFKDVDVLNHIFQHRFSSTELSSWLPDSTWHQYLDVASS</sequence>
<feature type="compositionally biased region" description="Low complexity" evidence="2">
    <location>
        <begin position="10"/>
        <end position="19"/>
    </location>
</feature>
<evidence type="ECO:0000313" key="5">
    <source>
        <dbReference type="Proteomes" id="UP000193560"/>
    </source>
</evidence>
<keyword evidence="1" id="KW-0805">Transcription regulation</keyword>
<evidence type="ECO:0000259" key="3">
    <source>
        <dbReference type="SMART" id="SM01372"/>
    </source>
</evidence>
<dbReference type="InterPro" id="IPR015648">
    <property type="entry name" value="Transcrpt_fac_DP"/>
</dbReference>
<name>A0A1X2IN81_9FUNG</name>
<comment type="subcellular location">
    <subcellularLocation>
        <location evidence="1">Nucleus</location>
    </subcellularLocation>
</comment>
<dbReference type="SMART" id="SM01372">
    <property type="entry name" value="E2F_TDP"/>
    <property type="match status" value="1"/>
</dbReference>
<dbReference type="GO" id="GO:0005667">
    <property type="term" value="C:transcription regulator complex"/>
    <property type="evidence" value="ECO:0007669"/>
    <property type="project" value="InterPro"/>
</dbReference>
<comment type="caution">
    <text evidence="4">The sequence shown here is derived from an EMBL/GenBank/DDBJ whole genome shotgun (WGS) entry which is preliminary data.</text>
</comment>
<dbReference type="PANTHER" id="PTHR12548">
    <property type="entry name" value="TRANSCRIPTION FACTOR DP"/>
    <property type="match status" value="1"/>
</dbReference>
<dbReference type="Pfam" id="PF02319">
    <property type="entry name" value="WHD_E2F_TDP"/>
    <property type="match status" value="1"/>
</dbReference>
<dbReference type="STRING" id="90262.A0A1X2IN81"/>
<feature type="compositionally biased region" description="Low complexity" evidence="2">
    <location>
        <begin position="79"/>
        <end position="117"/>
    </location>
</feature>
<dbReference type="FunFam" id="1.10.10.10:FF:000360">
    <property type="entry name" value="Transcription factor Dp-1, a"/>
    <property type="match status" value="1"/>
</dbReference>
<evidence type="ECO:0000313" key="4">
    <source>
        <dbReference type="EMBL" id="ORZ19484.1"/>
    </source>
</evidence>
<feature type="region of interest" description="Disordered" evidence="2">
    <location>
        <begin position="177"/>
        <end position="232"/>
    </location>
</feature>
<dbReference type="GO" id="GO:0051726">
    <property type="term" value="P:regulation of cell cycle"/>
    <property type="evidence" value="ECO:0007669"/>
    <property type="project" value="InterPro"/>
</dbReference>
<feature type="compositionally biased region" description="Low complexity" evidence="2">
    <location>
        <begin position="215"/>
        <end position="230"/>
    </location>
</feature>
<dbReference type="InterPro" id="IPR003316">
    <property type="entry name" value="E2F_WHTH_DNA-bd_dom"/>
</dbReference>
<keyword evidence="1" id="KW-0804">Transcription</keyword>